<dbReference type="GO" id="GO:0006397">
    <property type="term" value="P:mRNA processing"/>
    <property type="evidence" value="ECO:0007669"/>
    <property type="project" value="UniProtKB-KW"/>
</dbReference>
<dbReference type="GO" id="GO:0008380">
    <property type="term" value="P:RNA splicing"/>
    <property type="evidence" value="ECO:0007669"/>
    <property type="project" value="UniProtKB-KW"/>
</dbReference>
<comment type="caution">
    <text evidence="9">The sequence shown here is derived from an EMBL/GenBank/DDBJ whole genome shotgun (WGS) entry which is preliminary data.</text>
</comment>
<organism evidence="9 10">
    <name type="scientific">Actinomortierella ambigua</name>
    <dbReference type="NCBI Taxonomy" id="1343610"/>
    <lineage>
        <taxon>Eukaryota</taxon>
        <taxon>Fungi</taxon>
        <taxon>Fungi incertae sedis</taxon>
        <taxon>Mucoromycota</taxon>
        <taxon>Mortierellomycotina</taxon>
        <taxon>Mortierellomycetes</taxon>
        <taxon>Mortierellales</taxon>
        <taxon>Mortierellaceae</taxon>
        <taxon>Actinomortierella</taxon>
    </lineage>
</organism>
<keyword evidence="3" id="KW-0507">mRNA processing</keyword>
<keyword evidence="6" id="KW-0539">Nucleus</keyword>
<evidence type="ECO:0000313" key="9">
    <source>
        <dbReference type="EMBL" id="KAG0267462.1"/>
    </source>
</evidence>
<keyword evidence="5" id="KW-0508">mRNA splicing</keyword>
<accession>A0A9P6QJX0</accession>
<dbReference type="PANTHER" id="PTHR36562:SF5">
    <property type="entry name" value="SERINE_ARGININE REPETITIVE MATRIX 2"/>
    <property type="match status" value="1"/>
</dbReference>
<dbReference type="InterPro" id="IPR051372">
    <property type="entry name" value="CWC21"/>
</dbReference>
<dbReference type="Gene3D" id="6.10.140.420">
    <property type="match status" value="1"/>
</dbReference>
<evidence type="ECO:0000256" key="7">
    <source>
        <dbReference type="SAM" id="MobiDB-lite"/>
    </source>
</evidence>
<comment type="similarity">
    <text evidence="2">Belongs to the CWC21 family.</text>
</comment>
<dbReference type="PANTHER" id="PTHR36562">
    <property type="entry name" value="SERINE/ARGININE REPETITIVE MATRIX 2"/>
    <property type="match status" value="1"/>
</dbReference>
<evidence type="ECO:0000256" key="1">
    <source>
        <dbReference type="ARBA" id="ARBA00004123"/>
    </source>
</evidence>
<keyword evidence="10" id="KW-1185">Reference proteome</keyword>
<dbReference type="OrthoDB" id="10267305at2759"/>
<evidence type="ECO:0000256" key="6">
    <source>
        <dbReference type="ARBA" id="ARBA00023242"/>
    </source>
</evidence>
<keyword evidence="4" id="KW-0747">Spliceosome</keyword>
<name>A0A9P6QJX0_9FUNG</name>
<feature type="compositionally biased region" description="Basic and acidic residues" evidence="7">
    <location>
        <begin position="30"/>
        <end position="39"/>
    </location>
</feature>
<dbReference type="InterPro" id="IPR013170">
    <property type="entry name" value="mRNA_splic_Cwf21_dom"/>
</dbReference>
<dbReference type="Proteomes" id="UP000807716">
    <property type="component" value="Unassembled WGS sequence"/>
</dbReference>
<evidence type="ECO:0000256" key="3">
    <source>
        <dbReference type="ARBA" id="ARBA00022664"/>
    </source>
</evidence>
<evidence type="ECO:0000256" key="4">
    <source>
        <dbReference type="ARBA" id="ARBA00022728"/>
    </source>
</evidence>
<gene>
    <name evidence="9" type="primary">CWC21</name>
    <name evidence="9" type="ORF">DFQ27_008753</name>
</gene>
<dbReference type="EMBL" id="JAAAJB010000075">
    <property type="protein sequence ID" value="KAG0267462.1"/>
    <property type="molecule type" value="Genomic_DNA"/>
</dbReference>
<evidence type="ECO:0000259" key="8">
    <source>
        <dbReference type="SMART" id="SM01115"/>
    </source>
</evidence>
<protein>
    <submittedName>
        <fullName evidence="9">RNA-splicing factor</fullName>
    </submittedName>
</protein>
<proteinExistence type="inferred from homology"/>
<dbReference type="SMART" id="SM01115">
    <property type="entry name" value="cwf21"/>
    <property type="match status" value="1"/>
</dbReference>
<dbReference type="Pfam" id="PF08312">
    <property type="entry name" value="cwf21"/>
    <property type="match status" value="1"/>
</dbReference>
<feature type="compositionally biased region" description="Polar residues" evidence="7">
    <location>
        <begin position="11"/>
        <end position="28"/>
    </location>
</feature>
<evidence type="ECO:0000256" key="2">
    <source>
        <dbReference type="ARBA" id="ARBA00005954"/>
    </source>
</evidence>
<dbReference type="AlphaFoldDB" id="A0A9P6QJX0"/>
<dbReference type="GO" id="GO:0005681">
    <property type="term" value="C:spliceosomal complex"/>
    <property type="evidence" value="ECO:0007669"/>
    <property type="project" value="UniProtKB-KW"/>
</dbReference>
<reference evidence="9" key="1">
    <citation type="journal article" date="2020" name="Fungal Divers.">
        <title>Resolving the Mortierellaceae phylogeny through synthesis of multi-gene phylogenetics and phylogenomics.</title>
        <authorList>
            <person name="Vandepol N."/>
            <person name="Liber J."/>
            <person name="Desiro A."/>
            <person name="Na H."/>
            <person name="Kennedy M."/>
            <person name="Barry K."/>
            <person name="Grigoriev I.V."/>
            <person name="Miller A.N."/>
            <person name="O'Donnell K."/>
            <person name="Stajich J.E."/>
            <person name="Bonito G."/>
        </authorList>
    </citation>
    <scope>NUCLEOTIDE SEQUENCE</scope>
    <source>
        <strain evidence="9">BC1065</strain>
    </source>
</reference>
<evidence type="ECO:0000313" key="10">
    <source>
        <dbReference type="Proteomes" id="UP000807716"/>
    </source>
</evidence>
<comment type="subcellular location">
    <subcellularLocation>
        <location evidence="1">Nucleus</location>
    </subcellularLocation>
</comment>
<feature type="domain" description="CWF21" evidence="8">
    <location>
        <begin position="55"/>
        <end position="100"/>
    </location>
</feature>
<dbReference type="CDD" id="cd21372">
    <property type="entry name" value="cwf21_CWC21-like"/>
    <property type="match status" value="1"/>
</dbReference>
<evidence type="ECO:0000256" key="5">
    <source>
        <dbReference type="ARBA" id="ARBA00023187"/>
    </source>
</evidence>
<sequence>MSYNGIGLSTPRGSGTNGLISKNRSTLNYRRPDYGKGKDEEFDVPQQRKPNPELVAYEQKRAIEVKCATLQYELEDEGLDDEEIEKQVSALRERLTEILKKATEEAAARA</sequence>
<feature type="region of interest" description="Disordered" evidence="7">
    <location>
        <begin position="1"/>
        <end position="51"/>
    </location>
</feature>